<dbReference type="RefSeq" id="WP_204868802.1">
    <property type="nucleotide sequence ID" value="NZ_JAFBBK010000001.1"/>
</dbReference>
<evidence type="ECO:0008006" key="3">
    <source>
        <dbReference type="Google" id="ProtNLM"/>
    </source>
</evidence>
<keyword evidence="2" id="KW-1185">Reference proteome</keyword>
<dbReference type="Proteomes" id="UP000703038">
    <property type="component" value="Unassembled WGS sequence"/>
</dbReference>
<dbReference type="EMBL" id="JAFBBK010000001">
    <property type="protein sequence ID" value="MBM7415846.1"/>
    <property type="molecule type" value="Genomic_DNA"/>
</dbReference>
<evidence type="ECO:0000313" key="2">
    <source>
        <dbReference type="Proteomes" id="UP000703038"/>
    </source>
</evidence>
<comment type="caution">
    <text evidence="1">The sequence shown here is derived from an EMBL/GenBank/DDBJ whole genome shotgun (WGS) entry which is preliminary data.</text>
</comment>
<organism evidence="1 2">
    <name type="scientific">Rhodococcoides corynebacterioides</name>
    <dbReference type="NCBI Taxonomy" id="53972"/>
    <lineage>
        <taxon>Bacteria</taxon>
        <taxon>Bacillati</taxon>
        <taxon>Actinomycetota</taxon>
        <taxon>Actinomycetes</taxon>
        <taxon>Mycobacteriales</taxon>
        <taxon>Nocardiaceae</taxon>
        <taxon>Rhodococcoides</taxon>
    </lineage>
</organism>
<sequence>MAAAVAVGTTMGTASADHQDFTMFPGQTFTLGEFNGIECAGQLTSNARTPHDRPGTAVVTTAWVAYFSTPCSVIAQVNWHNLDTNERGTVSSRVTTTGRGPLPPPITTGNQIAVDTKPGRVVLSVTTESLHFVAGPSVEVRVPA</sequence>
<accession>A0ABS2KX26</accession>
<evidence type="ECO:0000313" key="1">
    <source>
        <dbReference type="EMBL" id="MBM7415846.1"/>
    </source>
</evidence>
<gene>
    <name evidence="1" type="ORF">JOE42_002579</name>
</gene>
<name>A0ABS2KX26_9NOCA</name>
<protein>
    <recommendedName>
        <fullName evidence="3">Secreted protein</fullName>
    </recommendedName>
</protein>
<proteinExistence type="predicted"/>
<reference evidence="1 2" key="1">
    <citation type="submission" date="2021-01" db="EMBL/GenBank/DDBJ databases">
        <title>Genomics of switchgrass bacterial isolates.</title>
        <authorList>
            <person name="Shade A."/>
        </authorList>
    </citation>
    <scope>NUCLEOTIDE SEQUENCE [LARGE SCALE GENOMIC DNA]</scope>
    <source>
        <strain evidence="1 2">PvP111</strain>
    </source>
</reference>